<comment type="caution">
    <text evidence="2">The sequence shown here is derived from an EMBL/GenBank/DDBJ whole genome shotgun (WGS) entry which is preliminary data.</text>
</comment>
<dbReference type="FunCoup" id="A0A151ZAY7">
    <property type="interactions" value="5"/>
</dbReference>
<dbReference type="OrthoDB" id="24291at2759"/>
<dbReference type="AlphaFoldDB" id="A0A151ZAY7"/>
<keyword evidence="3" id="KW-1185">Reference proteome</keyword>
<sequence length="581" mass="66753">MSFYNLQLILVRYITELLDNDIDTINWLSSCKHFYDFRDQITFDKFPNYYYSINVNKIQANSTTLPKRFKNLYIKPQDSIINSINDIFSNYGIDKCLYQQSSDQTKLLRLPDSTSISKLELSFHVIDELSIPNTVKELVLNHVQFEWRYIPESVTSLFVDSLTIDGPLKVNLKKLVFTSIFNQEIRDDTFPPSITYLDLGVSFNYNISIDILPPNLQHLILGNSFNSSVLSLPTSLVTLHLPSFTPPDLGIYPVALQELKLQNLKCINSIGLLSNLIKLELKQFDEDLAEGVLPLTLQELILPKFSKVLHPGSIPHSVTHLTLYFYHTINNSCALPLSLKSLVLVNQNQALIPSTILNDHKFERLLARFSLHNIRSIDQLPNTLKYLELGMNAICEISEGVLPETLEEIVFTSYFDQAYNKRLYTNPIFVHLKNLRILKTCWQVKETLEDNLPEGLKEFHLTTIDYDLLQSLPKGLEILICKNAIIDPTMRYTSIYDFTVELGKGLFPPSLLKLDLGAFFKATLTEGSLPPLLESIRFNSQYHQKFQENTFPSTLKRIYISEKCLKNIESMLPPYCKINFI</sequence>
<evidence type="ECO:0000313" key="3">
    <source>
        <dbReference type="Proteomes" id="UP000076078"/>
    </source>
</evidence>
<evidence type="ECO:0000256" key="1">
    <source>
        <dbReference type="ARBA" id="ARBA00022737"/>
    </source>
</evidence>
<evidence type="ECO:0008006" key="4">
    <source>
        <dbReference type="Google" id="ProtNLM"/>
    </source>
</evidence>
<keyword evidence="1" id="KW-0677">Repeat</keyword>
<evidence type="ECO:0000313" key="2">
    <source>
        <dbReference type="EMBL" id="KYQ91098.1"/>
    </source>
</evidence>
<proteinExistence type="predicted"/>
<dbReference type="InParanoid" id="A0A151ZAY7"/>
<dbReference type="Proteomes" id="UP000076078">
    <property type="component" value="Unassembled WGS sequence"/>
</dbReference>
<name>A0A151ZAY7_TIELA</name>
<dbReference type="EMBL" id="LODT01000035">
    <property type="protein sequence ID" value="KYQ91098.1"/>
    <property type="molecule type" value="Genomic_DNA"/>
</dbReference>
<dbReference type="SUPFAM" id="SSF52058">
    <property type="entry name" value="L domain-like"/>
    <property type="match status" value="1"/>
</dbReference>
<gene>
    <name evidence="2" type="ORF">DLAC_08004</name>
</gene>
<dbReference type="STRING" id="361077.A0A151ZAY7"/>
<accession>A0A151ZAY7</accession>
<dbReference type="PANTHER" id="PTHR32134:SF169">
    <property type="entry name" value="FNIP REPEAT-CONTAINING PROTEIN-RELATED"/>
    <property type="match status" value="1"/>
</dbReference>
<dbReference type="OMA" id="NAICEIS"/>
<protein>
    <recommendedName>
        <fullName evidence="4">FNIP repeat-containing protein</fullName>
    </recommendedName>
</protein>
<dbReference type="PANTHER" id="PTHR32134">
    <property type="entry name" value="FNIP REPEAT-CONTAINING PROTEIN"/>
    <property type="match status" value="1"/>
</dbReference>
<organism evidence="2 3">
    <name type="scientific">Tieghemostelium lacteum</name>
    <name type="common">Slime mold</name>
    <name type="synonym">Dictyostelium lacteum</name>
    <dbReference type="NCBI Taxonomy" id="361077"/>
    <lineage>
        <taxon>Eukaryota</taxon>
        <taxon>Amoebozoa</taxon>
        <taxon>Evosea</taxon>
        <taxon>Eumycetozoa</taxon>
        <taxon>Dictyostelia</taxon>
        <taxon>Dictyosteliales</taxon>
        <taxon>Raperosteliaceae</taxon>
        <taxon>Tieghemostelium</taxon>
    </lineage>
</organism>
<dbReference type="InterPro" id="IPR008615">
    <property type="entry name" value="FNIP"/>
</dbReference>
<reference evidence="2 3" key="1">
    <citation type="submission" date="2015-12" db="EMBL/GenBank/DDBJ databases">
        <title>Dictyostelia acquired genes for synthesis and detection of signals that induce cell-type specialization by lateral gene transfer from prokaryotes.</title>
        <authorList>
            <person name="Gloeckner G."/>
            <person name="Schaap P."/>
        </authorList>
    </citation>
    <scope>NUCLEOTIDE SEQUENCE [LARGE SCALE GENOMIC DNA]</scope>
    <source>
        <strain evidence="2 3">TK</strain>
    </source>
</reference>
<dbReference type="Pfam" id="PF05725">
    <property type="entry name" value="FNIP"/>
    <property type="match status" value="4"/>
</dbReference>
<dbReference type="InterPro" id="IPR051251">
    <property type="entry name" value="STK_FNIP-Repeat"/>
</dbReference>